<evidence type="ECO:0000256" key="1">
    <source>
        <dbReference type="ARBA" id="ARBA00051114"/>
    </source>
</evidence>
<dbReference type="NCBIfam" id="TIGR00229">
    <property type="entry name" value="sensory_box"/>
    <property type="match status" value="1"/>
</dbReference>
<dbReference type="RefSeq" id="WP_047212503.1">
    <property type="nucleotide sequence ID" value="NZ_CP011568.3"/>
</dbReference>
<dbReference type="AlphaFoldDB" id="A0A0G3ELY4"/>
<dbReference type="Pfam" id="PF13426">
    <property type="entry name" value="PAS_9"/>
    <property type="match status" value="1"/>
</dbReference>
<dbReference type="InterPro" id="IPR001633">
    <property type="entry name" value="EAL_dom"/>
</dbReference>
<dbReference type="FunFam" id="3.20.20.450:FF:000001">
    <property type="entry name" value="Cyclic di-GMP phosphodiesterase yahA"/>
    <property type="match status" value="1"/>
</dbReference>
<dbReference type="Gene3D" id="3.30.70.270">
    <property type="match status" value="1"/>
</dbReference>
<dbReference type="CDD" id="cd01948">
    <property type="entry name" value="EAL"/>
    <property type="match status" value="1"/>
</dbReference>
<proteinExistence type="predicted"/>
<dbReference type="STRING" id="445709.ABW99_00805"/>
<dbReference type="PANTHER" id="PTHR44757">
    <property type="entry name" value="DIGUANYLATE CYCLASE DGCP"/>
    <property type="match status" value="1"/>
</dbReference>
<dbReference type="SUPFAM" id="SSF55073">
    <property type="entry name" value="Nucleotide cyclase"/>
    <property type="match status" value="1"/>
</dbReference>
<dbReference type="Pfam" id="PF00990">
    <property type="entry name" value="GGDEF"/>
    <property type="match status" value="1"/>
</dbReference>
<dbReference type="FunFam" id="3.30.70.270:FF:000001">
    <property type="entry name" value="Diguanylate cyclase domain protein"/>
    <property type="match status" value="1"/>
</dbReference>
<dbReference type="OrthoDB" id="9813903at2"/>
<comment type="catalytic activity">
    <reaction evidence="1">
        <text>3',3'-c-di-GMP + H2O = 5'-phosphoguanylyl(3'-&gt;5')guanosine + H(+)</text>
        <dbReference type="Rhea" id="RHEA:24902"/>
        <dbReference type="ChEBI" id="CHEBI:15377"/>
        <dbReference type="ChEBI" id="CHEBI:15378"/>
        <dbReference type="ChEBI" id="CHEBI:58754"/>
        <dbReference type="ChEBI" id="CHEBI:58805"/>
        <dbReference type="EC" id="3.1.4.52"/>
    </reaction>
    <physiologicalReaction direction="left-to-right" evidence="1">
        <dbReference type="Rhea" id="RHEA:24903"/>
    </physiologicalReaction>
</comment>
<name>A0A0G3ELY4_9BURK</name>
<dbReference type="PROSITE" id="PS50112">
    <property type="entry name" value="PAS"/>
    <property type="match status" value="1"/>
</dbReference>
<dbReference type="Gene3D" id="3.30.450.20">
    <property type="entry name" value="PAS domain"/>
    <property type="match status" value="1"/>
</dbReference>
<dbReference type="InterPro" id="IPR035965">
    <property type="entry name" value="PAS-like_dom_sf"/>
</dbReference>
<dbReference type="SMART" id="SM00091">
    <property type="entry name" value="PAS"/>
    <property type="match status" value="1"/>
</dbReference>
<dbReference type="PANTHER" id="PTHR44757:SF11">
    <property type="entry name" value="CYCLIC DI-GMP PHOSPHODIESTERASE PDER"/>
    <property type="match status" value="1"/>
</dbReference>
<dbReference type="InterPro" id="IPR043128">
    <property type="entry name" value="Rev_trsase/Diguanyl_cyclase"/>
</dbReference>
<evidence type="ECO:0000259" key="3">
    <source>
        <dbReference type="PROSITE" id="PS50883"/>
    </source>
</evidence>
<reference evidence="6" key="1">
    <citation type="submission" date="2015-06" db="EMBL/GenBank/DDBJ databases">
        <authorList>
            <person name="Lim Y.L."/>
            <person name="Ee R."/>
            <person name="Yong D."/>
            <person name="How K.Y."/>
            <person name="Yin W.F."/>
            <person name="Chan K.G."/>
        </authorList>
    </citation>
    <scope>NUCLEOTIDE SEQUENCE [LARGE SCALE GENOMIC DNA]</scope>
    <source>
        <strain evidence="6">DSM 25325</strain>
    </source>
</reference>
<sequence>MDNDLDYSILYEYFGTSSPYWRLAGDSNALSLEAQRGSTNLSIALSAAQAGEVRGMTGVTSHRVLDVSIVGEPLRLHLVGRKVNPTQWAGTASAYDDTVSVARDLVHGLSFAEQVVSEVNSLVVILDRHGRVQRFNRLCEEVTGMREEDVIGKSAFELFMSAEQGQASSRNISSFYNSGEPYEVERYINTVNGPRLFLFRNKFVQSGSGVDEQFLICSGTDITEERNAQRRLSELANTDGLTGLPNRNAIHEKIKTAIAAQAGESNRVGILFLDLDNFKKVNDHYGHVVGDRLIRDVASLIQSCLGEGDTLARLGGDEFVVVIEKSTIELLEATAQRILDRLRTPFHLGLMEIYTGCSIGIALYPDHGDGLESLIRSADTAMYVAKDAGKRTYRVFSPDMNKKVAEYMWLDTNLRKALDEQQLVLYYQPAVSLATGVVHGVEALIRWKSPERGLIPPTEFIRYAEESGLIGPLGRWVMQAAANQAMRWKAKGLNIRISINVSARQLCDTDIVNHFSHALDVAGLQPCLLDLELTESCFIEDEATAIGLIKRFRQLGAKVHLDDFGTGYSSLSQLARIPLDVIKLDRSFVSGIDTNTKSQALVRSMAAIAQELRFAVIAEGVETRAEADFLKQVGVDYAQGFLYGKPMTAEEFEVWLSEQRRLRLIA</sequence>
<dbReference type="SMART" id="SM00052">
    <property type="entry name" value="EAL"/>
    <property type="match status" value="1"/>
</dbReference>
<evidence type="ECO:0000313" key="5">
    <source>
        <dbReference type="EMBL" id="AKJ66984.1"/>
    </source>
</evidence>
<dbReference type="InterPro" id="IPR029787">
    <property type="entry name" value="Nucleotide_cyclase"/>
</dbReference>
<feature type="domain" description="PAS" evidence="2">
    <location>
        <begin position="108"/>
        <end position="179"/>
    </location>
</feature>
<dbReference type="CDD" id="cd01949">
    <property type="entry name" value="GGDEF"/>
    <property type="match status" value="1"/>
</dbReference>
<organism evidence="5 6">
    <name type="scientific">Pandoraea thiooxydans</name>
    <dbReference type="NCBI Taxonomy" id="445709"/>
    <lineage>
        <taxon>Bacteria</taxon>
        <taxon>Pseudomonadati</taxon>
        <taxon>Pseudomonadota</taxon>
        <taxon>Betaproteobacteria</taxon>
        <taxon>Burkholderiales</taxon>
        <taxon>Burkholderiaceae</taxon>
        <taxon>Pandoraea</taxon>
    </lineage>
</organism>
<dbReference type="SUPFAM" id="SSF141868">
    <property type="entry name" value="EAL domain-like"/>
    <property type="match status" value="1"/>
</dbReference>
<evidence type="ECO:0000259" key="2">
    <source>
        <dbReference type="PROSITE" id="PS50112"/>
    </source>
</evidence>
<gene>
    <name evidence="5" type="ORF">ABW99_00805</name>
</gene>
<dbReference type="InterPro" id="IPR000014">
    <property type="entry name" value="PAS"/>
</dbReference>
<dbReference type="SMART" id="SM00267">
    <property type="entry name" value="GGDEF"/>
    <property type="match status" value="1"/>
</dbReference>
<dbReference type="PATRIC" id="fig|445709.3.peg.181"/>
<dbReference type="InterPro" id="IPR035919">
    <property type="entry name" value="EAL_sf"/>
</dbReference>
<accession>A0A0G3ELY4</accession>
<dbReference type="CDD" id="cd00130">
    <property type="entry name" value="PAS"/>
    <property type="match status" value="1"/>
</dbReference>
<dbReference type="InterPro" id="IPR000160">
    <property type="entry name" value="GGDEF_dom"/>
</dbReference>
<evidence type="ECO:0000259" key="4">
    <source>
        <dbReference type="PROSITE" id="PS50887"/>
    </source>
</evidence>
<dbReference type="Gene3D" id="3.20.20.450">
    <property type="entry name" value="EAL domain"/>
    <property type="match status" value="1"/>
</dbReference>
<dbReference type="Pfam" id="PF00563">
    <property type="entry name" value="EAL"/>
    <property type="match status" value="1"/>
</dbReference>
<dbReference type="GO" id="GO:0071732">
    <property type="term" value="P:cellular response to nitric oxide"/>
    <property type="evidence" value="ECO:0007669"/>
    <property type="project" value="UniProtKB-ARBA"/>
</dbReference>
<dbReference type="Proteomes" id="UP000036700">
    <property type="component" value="Chromosome"/>
</dbReference>
<dbReference type="SUPFAM" id="SSF55785">
    <property type="entry name" value="PYP-like sensor domain (PAS domain)"/>
    <property type="match status" value="1"/>
</dbReference>
<keyword evidence="6" id="KW-1185">Reference proteome</keyword>
<dbReference type="NCBIfam" id="TIGR00254">
    <property type="entry name" value="GGDEF"/>
    <property type="match status" value="1"/>
</dbReference>
<dbReference type="PROSITE" id="PS50883">
    <property type="entry name" value="EAL"/>
    <property type="match status" value="1"/>
</dbReference>
<dbReference type="EMBL" id="CP011568">
    <property type="protein sequence ID" value="AKJ66984.1"/>
    <property type="molecule type" value="Genomic_DNA"/>
</dbReference>
<dbReference type="InterPro" id="IPR052155">
    <property type="entry name" value="Biofilm_reg_signaling"/>
</dbReference>
<dbReference type="PROSITE" id="PS50887">
    <property type="entry name" value="GGDEF"/>
    <property type="match status" value="1"/>
</dbReference>
<dbReference type="NCBIfam" id="NF007474">
    <property type="entry name" value="PRK10060.1"/>
    <property type="match status" value="1"/>
</dbReference>
<dbReference type="GO" id="GO:0071111">
    <property type="term" value="F:cyclic-guanylate-specific phosphodiesterase activity"/>
    <property type="evidence" value="ECO:0007669"/>
    <property type="project" value="UniProtKB-EC"/>
</dbReference>
<dbReference type="KEGG" id="ptx:ABW99_00805"/>
<protein>
    <submittedName>
        <fullName evidence="5">RNase II stability modulator</fullName>
    </submittedName>
</protein>
<feature type="domain" description="EAL" evidence="3">
    <location>
        <begin position="407"/>
        <end position="660"/>
    </location>
</feature>
<evidence type="ECO:0000313" key="6">
    <source>
        <dbReference type="Proteomes" id="UP000036700"/>
    </source>
</evidence>
<feature type="domain" description="GGDEF" evidence="4">
    <location>
        <begin position="266"/>
        <end position="398"/>
    </location>
</feature>